<evidence type="ECO:0000256" key="1">
    <source>
        <dbReference type="ARBA" id="ARBA00004496"/>
    </source>
</evidence>
<evidence type="ECO:0000256" key="6">
    <source>
        <dbReference type="ARBA" id="ARBA00022840"/>
    </source>
</evidence>
<dbReference type="PANTHER" id="PTHR11946:SF93">
    <property type="entry name" value="VALINE--TRNA LIGASE, CHLOROPLASTIC_MITOCHONDRIAL 2"/>
    <property type="match status" value="1"/>
</dbReference>
<dbReference type="EC" id="6.1.1.9" evidence="2"/>
<reference evidence="16" key="1">
    <citation type="submission" date="2018-04" db="EMBL/GenBank/DDBJ databases">
        <title>Complete genome sequence of Sulfodiicoccus acidiphilus strain HS-1.</title>
        <authorList>
            <person name="Sakai H.D."/>
            <person name="Kurosawa N."/>
        </authorList>
    </citation>
    <scope>NUCLEOTIDE SEQUENCE [LARGE SCALE GENOMIC DNA]</scope>
    <source>
        <strain evidence="16">HS-1</strain>
    </source>
</reference>
<dbReference type="GO" id="GO:0005829">
    <property type="term" value="C:cytosol"/>
    <property type="evidence" value="ECO:0007669"/>
    <property type="project" value="TreeGrafter"/>
</dbReference>
<dbReference type="InterPro" id="IPR014729">
    <property type="entry name" value="Rossmann-like_a/b/a_fold"/>
</dbReference>
<dbReference type="InterPro" id="IPR002303">
    <property type="entry name" value="Valyl-tRNA_ligase"/>
</dbReference>
<evidence type="ECO:0000256" key="7">
    <source>
        <dbReference type="ARBA" id="ARBA00022917"/>
    </source>
</evidence>
<keyword evidence="3" id="KW-0963">Cytoplasm</keyword>
<sequence length="214" mass="25537">MSNVDQWPTHYDPKVVEQKWQNLWLTREFYERVFRFKEDSDKPSFVIDTPPPFTSGELHMGHAYWVTIIDTTARFRRLAGYNVLHPQGWDTQGLPTELKVQYKLGVPKEKRELFLQKCREWTEEMISKMKEGMVRLGYRPEWERFEYRTYESNYRRAVQRSLLEMFGKGLLKNKEGPVYWCPKCETALAQSEVGYKEEEGVLAYVKFPLEGEET</sequence>
<dbReference type="SUPFAM" id="SSF52374">
    <property type="entry name" value="Nucleotidylyl transferase"/>
    <property type="match status" value="1"/>
</dbReference>
<evidence type="ECO:0000256" key="8">
    <source>
        <dbReference type="ARBA" id="ARBA00023146"/>
    </source>
</evidence>
<dbReference type="PANTHER" id="PTHR11946">
    <property type="entry name" value="VALYL-TRNA SYNTHETASES"/>
    <property type="match status" value="1"/>
</dbReference>
<accession>A0A348B3F7</accession>
<dbReference type="EMBL" id="AP018553">
    <property type="protein sequence ID" value="BBD72709.1"/>
    <property type="molecule type" value="Genomic_DNA"/>
</dbReference>
<evidence type="ECO:0000256" key="5">
    <source>
        <dbReference type="ARBA" id="ARBA00022741"/>
    </source>
</evidence>
<dbReference type="InterPro" id="IPR001412">
    <property type="entry name" value="aa-tRNA-synth_I_CS"/>
</dbReference>
<dbReference type="FunFam" id="3.40.50.620:FF:000192">
    <property type="entry name" value="Valine--tRNA ligase"/>
    <property type="match status" value="1"/>
</dbReference>
<dbReference type="Gene3D" id="3.40.50.620">
    <property type="entry name" value="HUPs"/>
    <property type="match status" value="1"/>
</dbReference>
<dbReference type="InterPro" id="IPR002300">
    <property type="entry name" value="aa-tRNA-synth_Ia"/>
</dbReference>
<gene>
    <name evidence="15" type="ORF">HS1genome_1098</name>
</gene>
<keyword evidence="4" id="KW-0436">Ligase</keyword>
<evidence type="ECO:0000256" key="13">
    <source>
        <dbReference type="ARBA" id="ARBA00061452"/>
    </source>
</evidence>
<comment type="similarity">
    <text evidence="13">Belongs to the class-I aminoacyl-tRNA synthetase family. ValS type 2 subfamily.</text>
</comment>
<dbReference type="GO" id="GO:0006438">
    <property type="term" value="P:valyl-tRNA aminoacylation"/>
    <property type="evidence" value="ECO:0007669"/>
    <property type="project" value="InterPro"/>
</dbReference>
<evidence type="ECO:0000256" key="4">
    <source>
        <dbReference type="ARBA" id="ARBA00022598"/>
    </source>
</evidence>
<protein>
    <recommendedName>
        <fullName evidence="9">Valine--tRNA ligase</fullName>
        <ecNumber evidence="2">6.1.1.9</ecNumber>
    </recommendedName>
    <alternativeName>
        <fullName evidence="10">Valyl-tRNA synthetase</fullName>
    </alternativeName>
</protein>
<keyword evidence="6" id="KW-0067">ATP-binding</keyword>
<keyword evidence="7" id="KW-0648">Protein biosynthesis</keyword>
<comment type="catalytic activity">
    <reaction evidence="11">
        <text>tRNA(Val) + L-valine + ATP = L-valyl-tRNA(Val) + AMP + diphosphate</text>
        <dbReference type="Rhea" id="RHEA:10704"/>
        <dbReference type="Rhea" id="RHEA-COMP:9672"/>
        <dbReference type="Rhea" id="RHEA-COMP:9708"/>
        <dbReference type="ChEBI" id="CHEBI:30616"/>
        <dbReference type="ChEBI" id="CHEBI:33019"/>
        <dbReference type="ChEBI" id="CHEBI:57762"/>
        <dbReference type="ChEBI" id="CHEBI:78442"/>
        <dbReference type="ChEBI" id="CHEBI:78537"/>
        <dbReference type="ChEBI" id="CHEBI:456215"/>
        <dbReference type="EC" id="6.1.1.9"/>
    </reaction>
</comment>
<organism evidence="15 16">
    <name type="scientific">Sulfodiicoccus acidiphilus</name>
    <dbReference type="NCBI Taxonomy" id="1670455"/>
    <lineage>
        <taxon>Archaea</taxon>
        <taxon>Thermoproteota</taxon>
        <taxon>Thermoprotei</taxon>
        <taxon>Sulfolobales</taxon>
        <taxon>Sulfolobaceae</taxon>
        <taxon>Sulfodiicoccus</taxon>
    </lineage>
</organism>
<evidence type="ECO:0000256" key="12">
    <source>
        <dbReference type="ARBA" id="ARBA00055630"/>
    </source>
</evidence>
<keyword evidence="5" id="KW-0547">Nucleotide-binding</keyword>
<dbReference type="KEGG" id="sacd:HS1genome_1098"/>
<dbReference type="GO" id="GO:0005524">
    <property type="term" value="F:ATP binding"/>
    <property type="evidence" value="ECO:0007669"/>
    <property type="project" value="UniProtKB-KW"/>
</dbReference>
<proteinExistence type="inferred from homology"/>
<keyword evidence="16" id="KW-1185">Reference proteome</keyword>
<name>A0A348B3F7_9CREN</name>
<evidence type="ECO:0000259" key="14">
    <source>
        <dbReference type="Pfam" id="PF00133"/>
    </source>
</evidence>
<evidence type="ECO:0000313" key="16">
    <source>
        <dbReference type="Proteomes" id="UP000276741"/>
    </source>
</evidence>
<evidence type="ECO:0000256" key="2">
    <source>
        <dbReference type="ARBA" id="ARBA00013169"/>
    </source>
</evidence>
<evidence type="ECO:0000313" key="15">
    <source>
        <dbReference type="EMBL" id="BBD72709.1"/>
    </source>
</evidence>
<comment type="subcellular location">
    <subcellularLocation>
        <location evidence="1">Cytoplasm</location>
    </subcellularLocation>
</comment>
<evidence type="ECO:0000256" key="9">
    <source>
        <dbReference type="ARBA" id="ARBA00024407"/>
    </source>
</evidence>
<dbReference type="Proteomes" id="UP000276741">
    <property type="component" value="Chromosome"/>
</dbReference>
<evidence type="ECO:0000256" key="3">
    <source>
        <dbReference type="ARBA" id="ARBA00022490"/>
    </source>
</evidence>
<dbReference type="PROSITE" id="PS00178">
    <property type="entry name" value="AA_TRNA_LIGASE_I"/>
    <property type="match status" value="1"/>
</dbReference>
<evidence type="ECO:0000256" key="11">
    <source>
        <dbReference type="ARBA" id="ARBA00047552"/>
    </source>
</evidence>
<evidence type="ECO:0000256" key="10">
    <source>
        <dbReference type="ARBA" id="ARBA00029936"/>
    </source>
</evidence>
<feature type="domain" description="Aminoacyl-tRNA synthetase class Ia" evidence="14">
    <location>
        <begin position="19"/>
        <end position="199"/>
    </location>
</feature>
<comment type="function">
    <text evidence="12">Catalyzes the attachment of valine to tRNA(Val). As ValRS can inadvertently accommodate and process structurally similar amino acids such as threonine, to avoid such errors, it has a 'posttransfer' editing activity that hydrolyzes mischarged Thr-tRNA(Val) in a tRNA-dependent manner.</text>
</comment>
<dbReference type="GO" id="GO:0004832">
    <property type="term" value="F:valine-tRNA ligase activity"/>
    <property type="evidence" value="ECO:0007669"/>
    <property type="project" value="UniProtKB-EC"/>
</dbReference>
<dbReference type="Pfam" id="PF00133">
    <property type="entry name" value="tRNA-synt_1"/>
    <property type="match status" value="1"/>
</dbReference>
<keyword evidence="8" id="KW-0030">Aminoacyl-tRNA synthetase</keyword>
<dbReference type="AlphaFoldDB" id="A0A348B3F7"/>